<organism evidence="1 2">
    <name type="scientific">Bifidobacterium pseudocatenulatum</name>
    <dbReference type="NCBI Taxonomy" id="28026"/>
    <lineage>
        <taxon>Bacteria</taxon>
        <taxon>Bacillati</taxon>
        <taxon>Actinomycetota</taxon>
        <taxon>Actinomycetes</taxon>
        <taxon>Bifidobacteriales</taxon>
        <taxon>Bifidobacteriaceae</taxon>
        <taxon>Bifidobacterium</taxon>
    </lineage>
</organism>
<evidence type="ECO:0008006" key="3">
    <source>
        <dbReference type="Google" id="ProtNLM"/>
    </source>
</evidence>
<comment type="caution">
    <text evidence="1">The sequence shown here is derived from an EMBL/GenBank/DDBJ whole genome shotgun (WGS) entry which is preliminary data.</text>
</comment>
<gene>
    <name evidence="1" type="ORF">BIFLH658_01673</name>
</gene>
<sequence length="209" mass="23079">MTATTPIFGLSYPEGSDLVSTAPTSFKAMADTFEKALDQVDRRTTPEGVKPAVATTLEALRQITGVTGQTGYVTGGNDDNGPYVWDGTQWVKTRNADQPWNGVWRLNSEIYTGRKWVDGRRIYMQVREYKNLANNSRTSPGISNMYTLLDAHVITQGKNGSMQPYLATDTYWHSEVTVTPSEIIVRKGSSNTAAINVWIVFIYTAGDPA</sequence>
<keyword evidence="2" id="KW-1185">Reference proteome</keyword>
<dbReference type="Proteomes" id="UP000494211">
    <property type="component" value="Unassembled WGS sequence"/>
</dbReference>
<name>A0ABY6YD86_BIFPS</name>
<accession>A0ABY6YD86</accession>
<protein>
    <recommendedName>
        <fullName evidence="3">Tail fiber protein</fullName>
    </recommendedName>
</protein>
<evidence type="ECO:0000313" key="2">
    <source>
        <dbReference type="Proteomes" id="UP000494211"/>
    </source>
</evidence>
<dbReference type="RefSeq" id="WP_174767805.1">
    <property type="nucleotide sequence ID" value="NZ_CABWJV010000004.1"/>
</dbReference>
<reference evidence="1 2" key="1">
    <citation type="submission" date="2019-10" db="EMBL/GenBank/DDBJ databases">
        <authorList>
            <consortium name="Melissa Lawson"/>
            <person name="O'neill I."/>
        </authorList>
    </citation>
    <scope>NUCLEOTIDE SEQUENCE [LARGE SCALE GENOMIC DNA]</scope>
    <source>
        <strain evidence="1">LH_658</strain>
    </source>
</reference>
<proteinExistence type="predicted"/>
<dbReference type="EMBL" id="CABWJV010000004">
    <property type="protein sequence ID" value="VWQ24499.1"/>
    <property type="molecule type" value="Genomic_DNA"/>
</dbReference>
<evidence type="ECO:0000313" key="1">
    <source>
        <dbReference type="EMBL" id="VWQ24499.1"/>
    </source>
</evidence>